<evidence type="ECO:0000313" key="2">
    <source>
        <dbReference type="EnsemblMetazoa" id="CJA16239a.1"/>
    </source>
</evidence>
<dbReference type="Proteomes" id="UP000005237">
    <property type="component" value="Unassembled WGS sequence"/>
</dbReference>
<keyword evidence="1" id="KW-0812">Transmembrane</keyword>
<dbReference type="EnsemblMetazoa" id="CJA16239a.1">
    <property type="protein sequence ID" value="CJA16239a.1"/>
    <property type="gene ID" value="WBGene00135443"/>
</dbReference>
<feature type="transmembrane region" description="Helical" evidence="1">
    <location>
        <begin position="40"/>
        <end position="61"/>
    </location>
</feature>
<keyword evidence="3" id="KW-1185">Reference proteome</keyword>
<accession>A0A8R1I6A3</accession>
<reference evidence="3" key="1">
    <citation type="submission" date="2010-08" db="EMBL/GenBank/DDBJ databases">
        <authorList>
            <consortium name="Caenorhabditis japonica Sequencing Consortium"/>
            <person name="Wilson R.K."/>
        </authorList>
    </citation>
    <scope>NUCLEOTIDE SEQUENCE [LARGE SCALE GENOMIC DNA]</scope>
    <source>
        <strain evidence="3">DF5081</strain>
    </source>
</reference>
<reference evidence="2" key="2">
    <citation type="submission" date="2022-06" db="UniProtKB">
        <authorList>
            <consortium name="EnsemblMetazoa"/>
        </authorList>
    </citation>
    <scope>IDENTIFICATION</scope>
    <source>
        <strain evidence="2">DF5081</strain>
    </source>
</reference>
<dbReference type="AlphaFoldDB" id="A0A8R1I6A3"/>
<name>A0A8R1I6A3_CAEJA</name>
<proteinExistence type="predicted"/>
<evidence type="ECO:0000256" key="1">
    <source>
        <dbReference type="SAM" id="Phobius"/>
    </source>
</evidence>
<organism evidence="2 3">
    <name type="scientific">Caenorhabditis japonica</name>
    <dbReference type="NCBI Taxonomy" id="281687"/>
    <lineage>
        <taxon>Eukaryota</taxon>
        <taxon>Metazoa</taxon>
        <taxon>Ecdysozoa</taxon>
        <taxon>Nematoda</taxon>
        <taxon>Chromadorea</taxon>
        <taxon>Rhabditida</taxon>
        <taxon>Rhabditina</taxon>
        <taxon>Rhabditomorpha</taxon>
        <taxon>Rhabditoidea</taxon>
        <taxon>Rhabditidae</taxon>
        <taxon>Peloderinae</taxon>
        <taxon>Caenorhabditis</taxon>
    </lineage>
</organism>
<keyword evidence="1" id="KW-1133">Transmembrane helix</keyword>
<evidence type="ECO:0000313" key="3">
    <source>
        <dbReference type="Proteomes" id="UP000005237"/>
    </source>
</evidence>
<protein>
    <submittedName>
        <fullName evidence="2">Uncharacterized protein</fullName>
    </submittedName>
</protein>
<sequence length="258" mass="29340">MPSLGQYTHRTCCRCDCVIPVLDQSDIAASNKKTTKKMKMLQSILLFGCLAFTNAFITKFIPTTEKELLSFLHLNSSDIHKDCIDGWRLVESTYAAVENRYPGFTTPNLRDGWGMRQVYDAYGFFSIQLENSTCAALSIPRYILDSLHFITLKFYFHRHGCLSQPQVEVLYIGCSAEHDAQPGLYSKQFDHDGTLRMKSIVVCMISRMQCEDFVLEALWSGGFAGADLLGFLSDIKPHYVKALKNNVPHSMFNRKVYE</sequence>
<keyword evidence="1" id="KW-0472">Membrane</keyword>